<proteinExistence type="predicted"/>
<organism evidence="1 2">
    <name type="scientific">Candidatus Ghiorseimicrobium undicola</name>
    <dbReference type="NCBI Taxonomy" id="1974746"/>
    <lineage>
        <taxon>Bacteria</taxon>
        <taxon>Pseudomonadati</taxon>
        <taxon>Candidatus Omnitrophota</taxon>
        <taxon>Candidatus Ghiorseimicrobium</taxon>
    </lineage>
</organism>
<name>A0A2H0M102_9BACT</name>
<dbReference type="Proteomes" id="UP000229641">
    <property type="component" value="Unassembled WGS sequence"/>
</dbReference>
<protein>
    <submittedName>
        <fullName evidence="1">NGG1p interacting factor NIF3</fullName>
    </submittedName>
</protein>
<reference evidence="1 2" key="1">
    <citation type="submission" date="2017-09" db="EMBL/GenBank/DDBJ databases">
        <title>Depth-based differentiation of microbial function through sediment-hosted aquifers and enrichment of novel symbionts in the deep terrestrial subsurface.</title>
        <authorList>
            <person name="Probst A.J."/>
            <person name="Ladd B."/>
            <person name="Jarett J.K."/>
            <person name="Geller-Mcgrath D.E."/>
            <person name="Sieber C.M."/>
            <person name="Emerson J.B."/>
            <person name="Anantharaman K."/>
            <person name="Thomas B.C."/>
            <person name="Malmstrom R."/>
            <person name="Stieglmeier M."/>
            <person name="Klingl A."/>
            <person name="Woyke T."/>
            <person name="Ryan C.M."/>
            <person name="Banfield J.F."/>
        </authorList>
    </citation>
    <scope>NUCLEOTIDE SEQUENCE [LARGE SCALE GENOMIC DNA]</scope>
    <source>
        <strain evidence="1">CG11_big_fil_rev_8_21_14_0_20_42_13</strain>
    </source>
</reference>
<dbReference type="Gene3D" id="3.40.1390.30">
    <property type="entry name" value="NIF3 (NGG1p interacting factor 3)-like"/>
    <property type="match status" value="2"/>
</dbReference>
<comment type="caution">
    <text evidence="1">The sequence shown here is derived from an EMBL/GenBank/DDBJ whole genome shotgun (WGS) entry which is preliminary data.</text>
</comment>
<dbReference type="AlphaFoldDB" id="A0A2H0M102"/>
<sequence length="316" mass="35304">MRLAKLYELIIKIGMDQDPRGRDIAEKELAKAKKTYSELKENERKDFDAESLLNPYADTRLLCGGKDKQVKNILVGIDVDTSELLLADRLSEEKKIDLVLSHHPQGIAFAGFYDVMNMQADIFEKFGVSASIAEGLTLARKQQVKRRVLPANHLRVSDAAKLLGLNFMCVHTPADNCVASYLQKFLEMRMPDTLGDALRILKTIPEYKFASQNKSGPSILLGDEKRKCGKIFVDMTGGTEGSQEILPKLAASGVSTIIVMHLSEEHYKRIQNENINVIIAGHISSDNLGLNLLLDSVEKKEKLSIIEFSGFRRVSR</sequence>
<gene>
    <name evidence="1" type="ORF">COV72_02325</name>
</gene>
<dbReference type="EMBL" id="PCWA01000032">
    <property type="protein sequence ID" value="PIQ89594.1"/>
    <property type="molecule type" value="Genomic_DNA"/>
</dbReference>
<evidence type="ECO:0000313" key="1">
    <source>
        <dbReference type="EMBL" id="PIQ89594.1"/>
    </source>
</evidence>
<dbReference type="InterPro" id="IPR036069">
    <property type="entry name" value="DUF34/NIF3_sf"/>
</dbReference>
<dbReference type="SUPFAM" id="SSF102705">
    <property type="entry name" value="NIF3 (NGG1p interacting factor 3)-like"/>
    <property type="match status" value="1"/>
</dbReference>
<evidence type="ECO:0000313" key="2">
    <source>
        <dbReference type="Proteomes" id="UP000229641"/>
    </source>
</evidence>
<accession>A0A2H0M102</accession>